<organism evidence="1 2">
    <name type="scientific">Cenococcum geophilum 1.58</name>
    <dbReference type="NCBI Taxonomy" id="794803"/>
    <lineage>
        <taxon>Eukaryota</taxon>
        <taxon>Fungi</taxon>
        <taxon>Dikarya</taxon>
        <taxon>Ascomycota</taxon>
        <taxon>Pezizomycotina</taxon>
        <taxon>Dothideomycetes</taxon>
        <taxon>Pleosporomycetidae</taxon>
        <taxon>Gloniales</taxon>
        <taxon>Gloniaceae</taxon>
        <taxon>Cenococcum</taxon>
    </lineage>
</organism>
<keyword evidence="2" id="KW-1185">Reference proteome</keyword>
<dbReference type="EMBL" id="KV748270">
    <property type="protein sequence ID" value="OCK87097.1"/>
    <property type="molecule type" value="Genomic_DNA"/>
</dbReference>
<accession>A0ACC8ELR9</accession>
<dbReference type="Proteomes" id="UP000250078">
    <property type="component" value="Unassembled WGS sequence"/>
</dbReference>
<evidence type="ECO:0000313" key="1">
    <source>
        <dbReference type="EMBL" id="OCK87097.1"/>
    </source>
</evidence>
<proteinExistence type="predicted"/>
<protein>
    <submittedName>
        <fullName evidence="1">Isoamyl alcohol oxidase</fullName>
    </submittedName>
</protein>
<reference evidence="1 2" key="1">
    <citation type="journal article" date="2016" name="Nat. Commun.">
        <title>Ectomycorrhizal ecology is imprinted in the genome of the dominant symbiotic fungus Cenococcum geophilum.</title>
        <authorList>
            <consortium name="DOE Joint Genome Institute"/>
            <person name="Peter M."/>
            <person name="Kohler A."/>
            <person name="Ohm R.A."/>
            <person name="Kuo A."/>
            <person name="Krutzmann J."/>
            <person name="Morin E."/>
            <person name="Arend M."/>
            <person name="Barry K.W."/>
            <person name="Binder M."/>
            <person name="Choi C."/>
            <person name="Clum A."/>
            <person name="Copeland A."/>
            <person name="Grisel N."/>
            <person name="Haridas S."/>
            <person name="Kipfer T."/>
            <person name="LaButti K."/>
            <person name="Lindquist E."/>
            <person name="Lipzen A."/>
            <person name="Maire R."/>
            <person name="Meier B."/>
            <person name="Mihaltcheva S."/>
            <person name="Molinier V."/>
            <person name="Murat C."/>
            <person name="Poggeler S."/>
            <person name="Quandt C.A."/>
            <person name="Sperisen C."/>
            <person name="Tritt A."/>
            <person name="Tisserant E."/>
            <person name="Crous P.W."/>
            <person name="Henrissat B."/>
            <person name="Nehls U."/>
            <person name="Egli S."/>
            <person name="Spatafora J.W."/>
            <person name="Grigoriev I.V."/>
            <person name="Martin F.M."/>
        </authorList>
    </citation>
    <scope>NUCLEOTIDE SEQUENCE [LARGE SCALE GENOMIC DNA]</scope>
    <source>
        <strain evidence="1 2">1.58</strain>
    </source>
</reference>
<gene>
    <name evidence="1" type="ORF">K441DRAFT_623629</name>
</gene>
<name>A0ACC8ELR9_9PEZI</name>
<sequence length="584" mass="62676">MLFAFLFATISFAPTLVKGSATTRDWLSLNKTIGNRLKAVTPLALPCFSQENGHAIQRNPQACSDIQAHYTDPKYRVDQFPAYIFPQSEICAPYLSQQCLLDPTNPENAAAYTNVSCNQGGLPSYYIQVESAQDVKAAFTFAATTKTSISIKNSGHDYNGRSSGPGTLALWTRKLQNMTYNKSFVPNGCRGQVGIAAITTGAGVNFDQVYAFADASGVTFLGGSGPTVGASGGWVMTGGHSVLSRVYGLGIDRVLEFEVVTPDGQHRIANSCQNKDLFWALRGGGGSTFGVVLSTTHRVEPATPLSVAFIEIPSTSPPSVQTAFSNLMINSTLKLASQGWGGFRGSGVSIIATPLLSLSAAQSSVADLVALATANGGSATVESLPTFYAMYTKYIASTAQSGGTMLFNHNWLIPSRLFTTAGGRQQLRDHMDWMSSVGLAPGFLDTTPYLYSGNGSSKAKAYAYGPPSSVSSTEAWRNSAIILITTASWSYNASVEDKEKLARTLVEASDRAKVLAPEGGAYANEAHPWVNDWQEAFWGRNYRELVRLKQKWDSKYLLRCWHCVGSEFGDSPEVVGGSCLSQLL</sequence>
<evidence type="ECO:0000313" key="2">
    <source>
        <dbReference type="Proteomes" id="UP000250078"/>
    </source>
</evidence>